<name>A0ABR2DIV0_9ROSI</name>
<comment type="caution">
    <text evidence="1">The sequence shown here is derived from an EMBL/GenBank/DDBJ whole genome shotgun (WGS) entry which is preliminary data.</text>
</comment>
<proteinExistence type="predicted"/>
<dbReference type="EMBL" id="JBBPBM010000025">
    <property type="protein sequence ID" value="KAK8540223.1"/>
    <property type="molecule type" value="Genomic_DNA"/>
</dbReference>
<reference evidence="1 2" key="1">
    <citation type="journal article" date="2024" name="G3 (Bethesda)">
        <title>Genome assembly of Hibiscus sabdariffa L. provides insights into metabolisms of medicinal natural products.</title>
        <authorList>
            <person name="Kim T."/>
        </authorList>
    </citation>
    <scope>NUCLEOTIDE SEQUENCE [LARGE SCALE GENOMIC DNA]</scope>
    <source>
        <strain evidence="1">TK-2024</strain>
        <tissue evidence="1">Old leaves</tissue>
    </source>
</reference>
<evidence type="ECO:0000313" key="1">
    <source>
        <dbReference type="EMBL" id="KAK8540223.1"/>
    </source>
</evidence>
<evidence type="ECO:0000313" key="2">
    <source>
        <dbReference type="Proteomes" id="UP001472677"/>
    </source>
</evidence>
<gene>
    <name evidence="1" type="ORF">V6N12_046512</name>
</gene>
<accession>A0ABR2DIV0</accession>
<keyword evidence="2" id="KW-1185">Reference proteome</keyword>
<sequence>MTTGNGMVIEDDVWNVVVARLGLINDKPVWGYVEPEPNQPERNYPAYEPPTHMYEVGYAAMRDWEHEACVFASSSASNYDELELKALFETKKRCPASS</sequence>
<protein>
    <submittedName>
        <fullName evidence="1">Uncharacterized protein</fullName>
    </submittedName>
</protein>
<organism evidence="1 2">
    <name type="scientific">Hibiscus sabdariffa</name>
    <name type="common">roselle</name>
    <dbReference type="NCBI Taxonomy" id="183260"/>
    <lineage>
        <taxon>Eukaryota</taxon>
        <taxon>Viridiplantae</taxon>
        <taxon>Streptophyta</taxon>
        <taxon>Embryophyta</taxon>
        <taxon>Tracheophyta</taxon>
        <taxon>Spermatophyta</taxon>
        <taxon>Magnoliopsida</taxon>
        <taxon>eudicotyledons</taxon>
        <taxon>Gunneridae</taxon>
        <taxon>Pentapetalae</taxon>
        <taxon>rosids</taxon>
        <taxon>malvids</taxon>
        <taxon>Malvales</taxon>
        <taxon>Malvaceae</taxon>
        <taxon>Malvoideae</taxon>
        <taxon>Hibiscus</taxon>
    </lineage>
</organism>
<dbReference type="Proteomes" id="UP001472677">
    <property type="component" value="Unassembled WGS sequence"/>
</dbReference>